<dbReference type="InterPro" id="IPR006037">
    <property type="entry name" value="RCK_C"/>
</dbReference>
<dbReference type="Proteomes" id="UP000240542">
    <property type="component" value="Unassembled WGS sequence"/>
</dbReference>
<evidence type="ECO:0000256" key="5">
    <source>
        <dbReference type="ARBA" id="ARBA00023065"/>
    </source>
</evidence>
<dbReference type="GO" id="GO:0006813">
    <property type="term" value="P:potassium ion transport"/>
    <property type="evidence" value="ECO:0007669"/>
    <property type="project" value="InterPro"/>
</dbReference>
<dbReference type="PANTHER" id="PTHR31563:SF10">
    <property type="entry name" value="ION CHANNEL POLLUX-RELATED"/>
    <property type="match status" value="1"/>
</dbReference>
<dbReference type="InterPro" id="IPR044849">
    <property type="entry name" value="CASTOR/POLLUX/SYM8-like"/>
</dbReference>
<reference evidence="10 11" key="1">
    <citation type="submission" date="2018-03" db="EMBL/GenBank/DDBJ databases">
        <title>Genomic Encyclopedia of Archaeal and Bacterial Type Strains, Phase II (KMG-II): from individual species to whole genera.</title>
        <authorList>
            <person name="Goeker M."/>
        </authorList>
    </citation>
    <scope>NUCLEOTIDE SEQUENCE [LARGE SCALE GENOMIC DNA]</scope>
    <source>
        <strain evidence="10 11">DSM 45312</strain>
    </source>
</reference>
<feature type="domain" description="RCK C-terminal" evidence="9">
    <location>
        <begin position="293"/>
        <end position="371"/>
    </location>
</feature>
<dbReference type="InterPro" id="IPR010420">
    <property type="entry name" value="CASTOR/POLLUX/SYM8_dom"/>
</dbReference>
<dbReference type="AlphaFoldDB" id="A0A2P8DTP2"/>
<dbReference type="SUPFAM" id="SSF116726">
    <property type="entry name" value="TrkA C-terminal domain-like"/>
    <property type="match status" value="1"/>
</dbReference>
<dbReference type="EMBL" id="PYGA01000001">
    <property type="protein sequence ID" value="PSL00588.1"/>
    <property type="molecule type" value="Genomic_DNA"/>
</dbReference>
<dbReference type="Pfam" id="PF06241">
    <property type="entry name" value="Castor_Poll_mid"/>
    <property type="match status" value="1"/>
</dbReference>
<dbReference type="SUPFAM" id="SSF51735">
    <property type="entry name" value="NAD(P)-binding Rossmann-fold domains"/>
    <property type="match status" value="1"/>
</dbReference>
<keyword evidence="2" id="KW-0813">Transport</keyword>
<evidence type="ECO:0000256" key="1">
    <source>
        <dbReference type="ARBA" id="ARBA00004127"/>
    </source>
</evidence>
<dbReference type="GO" id="GO:0008324">
    <property type="term" value="F:monoatomic cation transmembrane transporter activity"/>
    <property type="evidence" value="ECO:0007669"/>
    <property type="project" value="InterPro"/>
</dbReference>
<dbReference type="OrthoDB" id="305351at2"/>
<protein>
    <submittedName>
        <fullName evidence="10">Trk K+ transport system NAD-binding subunit</fullName>
    </submittedName>
</protein>
<comment type="subcellular location">
    <subcellularLocation>
        <location evidence="1">Endomembrane system</location>
        <topology evidence="1">Multi-pass membrane protein</topology>
    </subcellularLocation>
</comment>
<feature type="transmembrane region" description="Helical" evidence="8">
    <location>
        <begin position="84"/>
        <end position="112"/>
    </location>
</feature>
<dbReference type="Gene3D" id="3.30.70.1450">
    <property type="entry name" value="Regulator of K+ conductance, C-terminal domain"/>
    <property type="match status" value="1"/>
</dbReference>
<keyword evidence="3 8" id="KW-0812">Transmembrane</keyword>
<comment type="caution">
    <text evidence="10">The sequence shown here is derived from an EMBL/GenBank/DDBJ whole genome shotgun (WGS) entry which is preliminary data.</text>
</comment>
<evidence type="ECO:0000256" key="3">
    <source>
        <dbReference type="ARBA" id="ARBA00022692"/>
    </source>
</evidence>
<dbReference type="Gene3D" id="3.40.50.720">
    <property type="entry name" value="NAD(P)-binding Rossmann-like Domain"/>
    <property type="match status" value="2"/>
</dbReference>
<dbReference type="PANTHER" id="PTHR31563">
    <property type="entry name" value="ION CHANNEL POLLUX-RELATED"/>
    <property type="match status" value="1"/>
</dbReference>
<evidence type="ECO:0000313" key="10">
    <source>
        <dbReference type="EMBL" id="PSL00588.1"/>
    </source>
</evidence>
<dbReference type="PROSITE" id="PS51202">
    <property type="entry name" value="RCK_C"/>
    <property type="match status" value="1"/>
</dbReference>
<organism evidence="10 11">
    <name type="scientific">Murinocardiopsis flavida</name>
    <dbReference type="NCBI Taxonomy" id="645275"/>
    <lineage>
        <taxon>Bacteria</taxon>
        <taxon>Bacillati</taxon>
        <taxon>Actinomycetota</taxon>
        <taxon>Actinomycetes</taxon>
        <taxon>Streptosporangiales</taxon>
        <taxon>Nocardiopsidaceae</taxon>
        <taxon>Murinocardiopsis</taxon>
    </lineage>
</organism>
<proteinExistence type="predicted"/>
<evidence type="ECO:0000256" key="2">
    <source>
        <dbReference type="ARBA" id="ARBA00022448"/>
    </source>
</evidence>
<dbReference type="GO" id="GO:0012505">
    <property type="term" value="C:endomembrane system"/>
    <property type="evidence" value="ECO:0007669"/>
    <property type="project" value="UniProtKB-SubCell"/>
</dbReference>
<keyword evidence="5" id="KW-0406">Ion transport</keyword>
<gene>
    <name evidence="10" type="ORF">CLV63_10162</name>
</gene>
<keyword evidence="4 8" id="KW-1133">Transmembrane helix</keyword>
<dbReference type="InterPro" id="IPR036291">
    <property type="entry name" value="NAD(P)-bd_dom_sf"/>
</dbReference>
<accession>A0A2P8DTP2</accession>
<evidence type="ECO:0000313" key="11">
    <source>
        <dbReference type="Proteomes" id="UP000240542"/>
    </source>
</evidence>
<keyword evidence="11" id="KW-1185">Reference proteome</keyword>
<dbReference type="InterPro" id="IPR036721">
    <property type="entry name" value="RCK_C_sf"/>
</dbReference>
<evidence type="ECO:0000256" key="6">
    <source>
        <dbReference type="ARBA" id="ARBA00023136"/>
    </source>
</evidence>
<evidence type="ECO:0000259" key="9">
    <source>
        <dbReference type="PROSITE" id="PS51202"/>
    </source>
</evidence>
<feature type="transmembrane region" description="Helical" evidence="8">
    <location>
        <begin position="21"/>
        <end position="48"/>
    </location>
</feature>
<evidence type="ECO:0000256" key="4">
    <source>
        <dbReference type="ARBA" id="ARBA00022989"/>
    </source>
</evidence>
<sequence>MPRVTGRERFRYWFDGTMAKGTPALIGWLGVALISMILFFGVVAYLLAPHTGDLADKGFFETLWVTFMRIMDPGALGGDDTSNVLFVAVMLGATVGGILVFSALVGVIATGLDNKIHELRKGRSRVLESGHTILLGWSEQVFIMLNELIEANASEKRAVVAVLADRDKVEMEDEIRERISDTKTTRVICRTGNLLNPHDLDIANPDRSRSIIVVPASGEESDNQVIKTLLAIANRPGRRDEPYNVVAAVHDSLSLRAAQLAGGDEAYIVDADDVASRLVVQTALQSGLSAVYTDLFDFGGDEMYMTEEPRLVGQQFGHALFAYETSSVLGLKRGERILINPPMDTVITRGDELIVIAEDDSAIRLGGRPPGVHEEVIVRPRAQRPTPRMVLMIGWNERARRIIEQLDSYLAPESGVHVAARRPGARDEIDELRPLLKNTAVVFAEAETTDRSFLERVDFSMYQHVIVLTYDHLELQAADSLTLVTLLHLRDMAERRNEKYSIVTEMRDDHNRQLAQITQTDDFIVSGKLISLLMTQISENRHLNTVFATLLDPEGSEIYLKPVEEYVRPAVRIDFYTVLEAARRRGQVAMGYRIQARASGPDHGIVLNPDKRERIRFAPGDKVIVLAED</sequence>
<keyword evidence="7" id="KW-0407">Ion channel</keyword>
<evidence type="ECO:0000256" key="7">
    <source>
        <dbReference type="ARBA" id="ARBA00023303"/>
    </source>
</evidence>
<evidence type="ECO:0000256" key="8">
    <source>
        <dbReference type="SAM" id="Phobius"/>
    </source>
</evidence>
<dbReference type="RefSeq" id="WP_106580797.1">
    <property type="nucleotide sequence ID" value="NZ_PYGA01000001.1"/>
</dbReference>
<name>A0A2P8DTP2_9ACTN</name>
<keyword evidence="6 8" id="KW-0472">Membrane</keyword>